<feature type="non-terminal residue" evidence="1">
    <location>
        <position position="1"/>
    </location>
</feature>
<organism evidence="1 2">
    <name type="scientific">Violaceomyces palustris</name>
    <dbReference type="NCBI Taxonomy" id="1673888"/>
    <lineage>
        <taxon>Eukaryota</taxon>
        <taxon>Fungi</taxon>
        <taxon>Dikarya</taxon>
        <taxon>Basidiomycota</taxon>
        <taxon>Ustilaginomycotina</taxon>
        <taxon>Ustilaginomycetes</taxon>
        <taxon>Violaceomycetales</taxon>
        <taxon>Violaceomycetaceae</taxon>
        <taxon>Violaceomyces</taxon>
    </lineage>
</organism>
<evidence type="ECO:0000313" key="2">
    <source>
        <dbReference type="Proteomes" id="UP000245626"/>
    </source>
</evidence>
<keyword evidence="2" id="KW-1185">Reference proteome</keyword>
<accession>A0ACD0P3W4</accession>
<name>A0ACD0P3W4_9BASI</name>
<proteinExistence type="predicted"/>
<dbReference type="EMBL" id="KZ819758">
    <property type="protein sequence ID" value="PWN52788.1"/>
    <property type="molecule type" value="Genomic_DNA"/>
</dbReference>
<sequence>AAGSSSSLSAIEGPFQLQEYLSILISRDPHDVERIVALPHESDLDPSQPGTSIKGKERSCSDASGSISMDEDNVVQSVDTDIWVYEQLRRVVLDLSTPWLTSLQEDCDKNAKPDTCSAMNAGDWMYLCASHGEEKQCCAIDYTIHTLDGTTSLLNSARHFPSRTYVPNTSLRHFGSMARRLSRIFVHAWCYHRDVFQACEAETSLYTRFFALLERYDLLATDNL</sequence>
<gene>
    <name evidence="1" type="ORF">IE53DRAFT_302950</name>
</gene>
<protein>
    <submittedName>
        <fullName evidence="1">Mob1/phocein</fullName>
    </submittedName>
</protein>
<evidence type="ECO:0000313" key="1">
    <source>
        <dbReference type="EMBL" id="PWN52788.1"/>
    </source>
</evidence>
<feature type="non-terminal residue" evidence="1">
    <location>
        <position position="224"/>
    </location>
</feature>
<reference evidence="1 2" key="1">
    <citation type="journal article" date="2018" name="Mol. Biol. Evol.">
        <title>Broad Genomic Sampling Reveals a Smut Pathogenic Ancestry of the Fungal Clade Ustilaginomycotina.</title>
        <authorList>
            <person name="Kijpornyongpan T."/>
            <person name="Mondo S.J."/>
            <person name="Barry K."/>
            <person name="Sandor L."/>
            <person name="Lee J."/>
            <person name="Lipzen A."/>
            <person name="Pangilinan J."/>
            <person name="LaButti K."/>
            <person name="Hainaut M."/>
            <person name="Henrissat B."/>
            <person name="Grigoriev I.V."/>
            <person name="Spatafora J.W."/>
            <person name="Aime M.C."/>
        </authorList>
    </citation>
    <scope>NUCLEOTIDE SEQUENCE [LARGE SCALE GENOMIC DNA]</scope>
    <source>
        <strain evidence="1 2">SA 807</strain>
    </source>
</reference>
<dbReference type="Proteomes" id="UP000245626">
    <property type="component" value="Unassembled WGS sequence"/>
</dbReference>